<evidence type="ECO:0008006" key="4">
    <source>
        <dbReference type="Google" id="ProtNLM"/>
    </source>
</evidence>
<evidence type="ECO:0000313" key="3">
    <source>
        <dbReference type="Proteomes" id="UP000295070"/>
    </source>
</evidence>
<keyword evidence="1" id="KW-0812">Transmembrane</keyword>
<proteinExistence type="predicted"/>
<keyword evidence="3" id="KW-1185">Reference proteome</keyword>
<dbReference type="STRING" id="8167.A0A484CVK6"/>
<comment type="caution">
    <text evidence="2">The sequence shown here is derived from an EMBL/GenBank/DDBJ whole genome shotgun (WGS) entry which is preliminary data.</text>
</comment>
<protein>
    <recommendedName>
        <fullName evidence="4">ATP-binding cassette sub-family A member 12</fullName>
    </recommendedName>
</protein>
<gene>
    <name evidence="2" type="ORF">EPR50_G00119380</name>
</gene>
<evidence type="ECO:0000256" key="1">
    <source>
        <dbReference type="SAM" id="Phobius"/>
    </source>
</evidence>
<name>A0A484CVK6_PERFV</name>
<dbReference type="EMBL" id="SCKG01000011">
    <property type="protein sequence ID" value="TDH06958.1"/>
    <property type="molecule type" value="Genomic_DNA"/>
</dbReference>
<evidence type="ECO:0000313" key="2">
    <source>
        <dbReference type="EMBL" id="TDH06958.1"/>
    </source>
</evidence>
<organism evidence="2 3">
    <name type="scientific">Perca flavescens</name>
    <name type="common">American yellow perch</name>
    <name type="synonym">Morone flavescens</name>
    <dbReference type="NCBI Taxonomy" id="8167"/>
    <lineage>
        <taxon>Eukaryota</taxon>
        <taxon>Metazoa</taxon>
        <taxon>Chordata</taxon>
        <taxon>Craniata</taxon>
        <taxon>Vertebrata</taxon>
        <taxon>Euteleostomi</taxon>
        <taxon>Actinopterygii</taxon>
        <taxon>Neopterygii</taxon>
        <taxon>Teleostei</taxon>
        <taxon>Neoteleostei</taxon>
        <taxon>Acanthomorphata</taxon>
        <taxon>Eupercaria</taxon>
        <taxon>Perciformes</taxon>
        <taxon>Percoidei</taxon>
        <taxon>Percidae</taxon>
        <taxon>Percinae</taxon>
        <taxon>Perca</taxon>
    </lineage>
</organism>
<reference evidence="2 3" key="1">
    <citation type="submission" date="2019-01" db="EMBL/GenBank/DDBJ databases">
        <title>A chromosome-scale genome assembly of the yellow perch, Perca flavescens.</title>
        <authorList>
            <person name="Feron R."/>
            <person name="Morvezen R."/>
            <person name="Bestin A."/>
            <person name="Haffray P."/>
            <person name="Klopp C."/>
            <person name="Zahm M."/>
            <person name="Cabau C."/>
            <person name="Roques C."/>
            <person name="Donnadieu C."/>
            <person name="Bouchez O."/>
            <person name="Christie M."/>
            <person name="Larson W."/>
            <person name="Guiguen Y."/>
        </authorList>
    </citation>
    <scope>NUCLEOTIDE SEQUENCE [LARGE SCALE GENOMIC DNA]</scope>
    <source>
        <strain evidence="2">YP-PL-M2</strain>
        <tissue evidence="2">Blood</tissue>
    </source>
</reference>
<sequence>MRLATVVVLPFEDRRNQPPLPMAFFQQLKLLLWKNGLAVIRQPLWSLTLVAWPLIIFIIIAVTRNQFPPVIKDTCYAGPRNLPSTGFFPFLQTLMCNTDSTCYNKSRLVDPAATKSSIRTSRDTRSNLMPKSSPLEDLFQGAGFFNLPLPNDSRNDPAALIKAFNNILGPSFQGSSNVSLTNTMNTTLLGDQETLNKMLESANLLKRAICTMTLPMMNTTSTNPLCYAVVTFCKSNDTVFEVSLKTFNQILAELMLEKPDKMMTVAEAAMLVFNQLQNQTSLWESLLAIPQLSSSGSVDQVLANAEVLLTNIQGAMNVIQSNFPEASASLSTMHLLLAGGINMIHYAQNWPGKDVSISLGEVVTLPNYSISEMVTHVLQEVKIPLHKAIGLTLDRDVVRMYLCDNSSNPLWLTAACSTGTVDMLLGWISPDQVAKQVLLVWSKHVAPHDVSFAKGLLHSLMGGSSPKGQGGSNFTRTRRSVDTQPQNIDEELFLGVGQIVMDIIKNVPELDMVVQSVLRTGFQSMTSANLALDTVEGMMANVLKDADQLQMTYLTLLTNQSGASVWISHVLDSGMEVITKILSTESLTCEGLLGPFEWLLNTESIKIEVWRSMVCQNSSALQQALLMDWLPLVQKAQDVYTALTGQTDYNVTLSMILSEWHKLCNNSMQVAVFFHKLTTELGVEYWMNWMPDNSSLDVAETLQQSVSLFMVNFGEKIEKSQLWPEVKDYFHMVFWILNYRPDVTTQPANCSININDSAIHCDTGLEWPQFVQVMTQALMSPNQDFLVNCLKGSVHLLQHMLSDTYKYMAASFLKQEIKGGDALSAYLINLIQYLDGFVKTISMLPDQNITNPDVMLPLIGNLLQSAGLKPLLPLLLGNGPLNVSAVLDVASKIGRLNQDISTFNETDPTIPELEQLIMQFLSLDGNLTMSLCHIMGHTLLTYSDYFHPDDVARLKETIQLFTNQTSAGHVEAILSAMELLKTVMDSPNGDPTNIILGYIRQLQDFVMSLYSLGRIQHLPLPSGQLSTAQITDLHLLSKGFLDLLTPESLQNLSQAGPDAAQNIVAQKLVAFLPPEVQQEAARFLQDFKALQYEMTECTAGQNCSAGISEIFTFLDQILDMTLSVNNVSIGISANSSFLEGQESEEILSMFFPLLLSSKDAANVETFNQTLHFIRLIIAIPNVTVSDVQNALQQSNLTLGELNNIAALAGAANINDLMLNMEKILNARQCFEPQPNETVTAQCVIGLINGVSGFLTHLPALRNETAILSLIPLIINNAFSDVVQVNFSSDPNIALSHTLNSTLANIKMNLQLNHLYTPEIMNEIRMVEGLIQLVANTEPFNNLNTSLLMNPTYAQKVYLEIVEWYLKRLENITSTSAVSELLHPLYYLTQMQVTLHLAQEDFSVFISEQVESLINNLQYPLDGAGVSKIGQTTVEIIQRLFEFIKVNLEAQNNIPGSEPFFNTTILQLTEVQVRLYLDLIQKWIKQPNVPSVLSSMFQWGDPSINVSTPVTDLQQLLETIVNFLRNDQQAYIFTFNETDPTMPELEQLIRQFLSLEGNLTMSLSHIMGQTLLTYSDYLHPDDVARLREAIQAFTNQTSTGVVEAILSAMELLKTVMDSPNGDPTNIILGYIRQLQDFVMSLYSLGRIQHLPLPSGQLSTAQITDLHLLSKDFLDLLTPESLQNLSQAGPDAAQNIVAQKLVAFLPPEVQQEAARFLQDFKALQYEMTECTAGQNCSTGISEIFTFLDQILDMILSVNSNVSIGISANSSILEGQESEEILSMFFPLLLSSKDAANVETFNQTLHFIRLIMAIPNVTLSDVQNALQQSNLTLGELNNIAALAGAANINDLMLNMEKIINARQCFEPQPNETVTAQCVIGLINGVSGFLTHLPALRNETAILSLIPLIINNAFSDVVQVNFSSDPNIALSHTLNSTLANIKMNLQLNHLYTPEIMNEIRMVEGLIQLVANTEPFNNLNTSLLMNPMYAQKVYLEIVEWYLKRLENITSTSAVSELLHPLYYLTQMQVTLQLAQVDFSVFSSKQVESLINNLQYPLDGAGVSKIGQTTVEIIQRLFESIKVNLEAQNNNPGSEPFFNTTILQLTEHQVKLYLDLIQKWIKQPNVSSVLSSMVQWGDPSINVSTPVTDLQQLLETMVSFLNNDQQAYISIISNITMSLSKALMLAEQPGGLESGHFLATILEAVQSSMQIPTAATGPLPLVVQQNILEIVQDSLEIIVQPDTSFPSSLNISLLILKRAESVIQQTLPDLFSTYLLSGLKVATTYFESISASGGPDSWNQLILDEMKTVQSLLPSNSTAQSYVSILINITHFILESGQGKSASLCPCRWTRC</sequence>
<feature type="transmembrane region" description="Helical" evidence="1">
    <location>
        <begin position="44"/>
        <end position="62"/>
    </location>
</feature>
<dbReference type="Proteomes" id="UP000295070">
    <property type="component" value="Chromosome 11"/>
</dbReference>
<accession>A0A484CVK6</accession>
<keyword evidence="1" id="KW-0472">Membrane</keyword>
<keyword evidence="1" id="KW-1133">Transmembrane helix</keyword>